<dbReference type="Proteomes" id="UP001190700">
    <property type="component" value="Unassembled WGS sequence"/>
</dbReference>
<name>A0AAE0L0D8_9CHLO</name>
<evidence type="ECO:0000313" key="1">
    <source>
        <dbReference type="EMBL" id="KAK3267139.1"/>
    </source>
</evidence>
<reference evidence="1 2" key="1">
    <citation type="journal article" date="2015" name="Genome Biol. Evol.">
        <title>Comparative Genomics of a Bacterivorous Green Alga Reveals Evolutionary Causalities and Consequences of Phago-Mixotrophic Mode of Nutrition.</title>
        <authorList>
            <person name="Burns J.A."/>
            <person name="Paasch A."/>
            <person name="Narechania A."/>
            <person name="Kim E."/>
        </authorList>
    </citation>
    <scope>NUCLEOTIDE SEQUENCE [LARGE SCALE GENOMIC DNA]</scope>
    <source>
        <strain evidence="1 2">PLY_AMNH</strain>
    </source>
</reference>
<protein>
    <submittedName>
        <fullName evidence="1">Uncharacterized protein</fullName>
    </submittedName>
</protein>
<organism evidence="1 2">
    <name type="scientific">Cymbomonas tetramitiformis</name>
    <dbReference type="NCBI Taxonomy" id="36881"/>
    <lineage>
        <taxon>Eukaryota</taxon>
        <taxon>Viridiplantae</taxon>
        <taxon>Chlorophyta</taxon>
        <taxon>Pyramimonadophyceae</taxon>
        <taxon>Pyramimonadales</taxon>
        <taxon>Pyramimonadaceae</taxon>
        <taxon>Cymbomonas</taxon>
    </lineage>
</organism>
<keyword evidence="2" id="KW-1185">Reference proteome</keyword>
<gene>
    <name evidence="1" type="ORF">CYMTET_24288</name>
</gene>
<evidence type="ECO:0000313" key="2">
    <source>
        <dbReference type="Proteomes" id="UP001190700"/>
    </source>
</evidence>
<proteinExistence type="predicted"/>
<accession>A0AAE0L0D8</accession>
<dbReference type="AlphaFoldDB" id="A0AAE0L0D8"/>
<dbReference type="EMBL" id="LGRX02012599">
    <property type="protein sequence ID" value="KAK3267139.1"/>
    <property type="molecule type" value="Genomic_DNA"/>
</dbReference>
<comment type="caution">
    <text evidence="1">The sequence shown here is derived from an EMBL/GenBank/DDBJ whole genome shotgun (WGS) entry which is preliminary data.</text>
</comment>
<sequence>MASHVHELRHKVHYLTRHQQKYDKCAEIFKEHGLPNGVDDMIEAISSGKLPVDCPRYDMARLQIAHCLLKDGRQIGTLITPRLRYIFDVAHSLPCSASFFRVLRGAGFLHCNGDMDVSKYRGAIALPTTRGMRDRFLKKGKHNVSIGFLWDAVRDHVNTHAPLQEKLSDKTLLTDAVHWDETDGEPVLGDKGAIDYGGLEQSLGLGVPHLKLRQQTEELSTYCYSLLERIEATIRAEGDVAMLTNEIRALLSSSAVLLSQNTCRLLHEVEERTAYRDKKKAGRQTSMAARATQLRQKAGQHDDTAEVISDVF</sequence>